<evidence type="ECO:0000313" key="8">
    <source>
        <dbReference type="Proteomes" id="UP001457282"/>
    </source>
</evidence>
<dbReference type="PANTHER" id="PTHR12221">
    <property type="entry name" value="PESCADILLO - RELATED"/>
    <property type="match status" value="1"/>
</dbReference>
<organism evidence="7 8">
    <name type="scientific">Rubus argutus</name>
    <name type="common">Southern blackberry</name>
    <dbReference type="NCBI Taxonomy" id="59490"/>
    <lineage>
        <taxon>Eukaryota</taxon>
        <taxon>Viridiplantae</taxon>
        <taxon>Streptophyta</taxon>
        <taxon>Embryophyta</taxon>
        <taxon>Tracheophyta</taxon>
        <taxon>Spermatophyta</taxon>
        <taxon>Magnoliopsida</taxon>
        <taxon>eudicotyledons</taxon>
        <taxon>Gunneridae</taxon>
        <taxon>Pentapetalae</taxon>
        <taxon>rosids</taxon>
        <taxon>fabids</taxon>
        <taxon>Rosales</taxon>
        <taxon>Rosaceae</taxon>
        <taxon>Rosoideae</taxon>
        <taxon>Rosoideae incertae sedis</taxon>
        <taxon>Rubus</taxon>
    </lineage>
</organism>
<dbReference type="GO" id="GO:0000463">
    <property type="term" value="P:maturation of LSU-rRNA from tricistronic rRNA transcript (SSU-rRNA, 5.8S rRNA, LSU-rRNA)"/>
    <property type="evidence" value="ECO:0007669"/>
    <property type="project" value="UniProtKB-UniRule"/>
</dbReference>
<dbReference type="GO" id="GO:0003723">
    <property type="term" value="F:RNA binding"/>
    <property type="evidence" value="ECO:0007669"/>
    <property type="project" value="TreeGrafter"/>
</dbReference>
<gene>
    <name evidence="7" type="ORF">M0R45_015778</name>
</gene>
<dbReference type="GO" id="GO:0030687">
    <property type="term" value="C:preribosome, large subunit precursor"/>
    <property type="evidence" value="ECO:0007669"/>
    <property type="project" value="UniProtKB-UniRule"/>
</dbReference>
<dbReference type="GO" id="GO:0043021">
    <property type="term" value="F:ribonucleoprotein complex binding"/>
    <property type="evidence" value="ECO:0007669"/>
    <property type="project" value="UniProtKB-UniRule"/>
</dbReference>
<dbReference type="CDD" id="cd17709">
    <property type="entry name" value="BRCT_pescadillo_like"/>
    <property type="match status" value="1"/>
</dbReference>
<dbReference type="Pfam" id="PF16589">
    <property type="entry name" value="BRCT_2"/>
    <property type="match status" value="1"/>
</dbReference>
<evidence type="ECO:0000256" key="3">
    <source>
        <dbReference type="ARBA" id="ARBA00023242"/>
    </source>
</evidence>
<sequence length="600" mass="69412">MVKKKHYRPAGKKKEGNAARYVTRSQAVKQLQVNLPLFRKLCILKGIFPREPKKKVKGNHHTYYHLKDVSFIQHEPLLERMRYIRAYEKKVKKAEAKKNKDRANLLRQRRPTYKLDKVILQRYPKFIDALRDLDDCLTMVHLFAALPAIEDRIDVKRIQNCQRMSHEWQAYISRTHKLRKVFVSVKGIYYQAEVKGQLVTWLTPHPLQQVLTEDVDFNIMLNFLEFYEALLAFVNCHLYRSINAKYPPILDPRLEAFAAELYALSRYIDANSRSSLLDPQVSLLPGSGKVESQKNKDLVDESDLRLAQLQHQLPSNEPGALMRLIDNVPGEDEEDNDTMMCKGLFKDMKFFLNREVNRESLLFVIPAFGGIVSWKGEGAPFEEDDNSITHQIVDRPLQHEHHEGRKYVQPQWVYDCVNAKKILPTQDYLAGRSLPPHLSPFVDPKEEGYVPDYALKIEQWKAAEILPLPGVGKDDLEDPQNFANLEKAKEAAKFDKKMEALKEEYFDGLKAELKGVLPSSSTSNVDNQISAKVTEDGEESGPDYEQIAKDKEEMELLLISKKKKGLYEAMKKGKKRKQDNVEVIKERKRKLKESEKSRGH</sequence>
<dbReference type="AlphaFoldDB" id="A0AAW1XR77"/>
<keyword evidence="8" id="KW-1185">Reference proteome</keyword>
<dbReference type="InterPro" id="IPR001357">
    <property type="entry name" value="BRCT_dom"/>
</dbReference>
<dbReference type="Pfam" id="PF06732">
    <property type="entry name" value="Pescadillo_N"/>
    <property type="match status" value="1"/>
</dbReference>
<protein>
    <recommendedName>
        <fullName evidence="4">Pescadillo homolog</fullName>
    </recommendedName>
</protein>
<feature type="domain" description="BRCT" evidence="6">
    <location>
        <begin position="340"/>
        <end position="430"/>
    </location>
</feature>
<dbReference type="Gene3D" id="3.40.50.10190">
    <property type="entry name" value="BRCT domain"/>
    <property type="match status" value="1"/>
</dbReference>
<feature type="region of interest" description="Disordered" evidence="5">
    <location>
        <begin position="569"/>
        <end position="600"/>
    </location>
</feature>
<evidence type="ECO:0000256" key="4">
    <source>
        <dbReference type="HAMAP-Rule" id="MF_03028"/>
    </source>
</evidence>
<dbReference type="FunFam" id="3.40.50.10190:FF:000002">
    <property type="entry name" value="Pescadillo homolog"/>
    <property type="match status" value="1"/>
</dbReference>
<evidence type="ECO:0000259" key="6">
    <source>
        <dbReference type="PROSITE" id="PS50172"/>
    </source>
</evidence>
<reference evidence="7 8" key="1">
    <citation type="journal article" date="2023" name="G3 (Bethesda)">
        <title>A chromosome-length genome assembly and annotation of blackberry (Rubus argutus, cv. 'Hillquist').</title>
        <authorList>
            <person name="Bruna T."/>
            <person name="Aryal R."/>
            <person name="Dudchenko O."/>
            <person name="Sargent D.J."/>
            <person name="Mead D."/>
            <person name="Buti M."/>
            <person name="Cavallini A."/>
            <person name="Hytonen T."/>
            <person name="Andres J."/>
            <person name="Pham M."/>
            <person name="Weisz D."/>
            <person name="Mascagni F."/>
            <person name="Usai G."/>
            <person name="Natali L."/>
            <person name="Bassil N."/>
            <person name="Fernandez G.E."/>
            <person name="Lomsadze A."/>
            <person name="Armour M."/>
            <person name="Olukolu B."/>
            <person name="Poorten T."/>
            <person name="Britton C."/>
            <person name="Davik J."/>
            <person name="Ashrafi H."/>
            <person name="Aiden E.L."/>
            <person name="Borodovsky M."/>
            <person name="Worthington M."/>
        </authorList>
    </citation>
    <scope>NUCLEOTIDE SEQUENCE [LARGE SCALE GENOMIC DNA]</scope>
    <source>
        <strain evidence="7">PI 553951</strain>
    </source>
</reference>
<dbReference type="PANTHER" id="PTHR12221:SF6">
    <property type="entry name" value="PESCADILLO HOMOLOG"/>
    <property type="match status" value="1"/>
</dbReference>
<dbReference type="InterPro" id="IPR010613">
    <property type="entry name" value="PES"/>
</dbReference>
<keyword evidence="3 4" id="KW-0539">Nucleus</keyword>
<comment type="subcellular location">
    <subcellularLocation>
        <location evidence="4">Nucleus</location>
        <location evidence="4">Nucleolus</location>
    </subcellularLocation>
    <subcellularLocation>
        <location evidence="4">Nucleus</location>
        <location evidence="4">Nucleoplasm</location>
    </subcellularLocation>
</comment>
<dbReference type="InterPro" id="IPR036420">
    <property type="entry name" value="BRCT_dom_sf"/>
</dbReference>
<dbReference type="SMART" id="SM00292">
    <property type="entry name" value="BRCT"/>
    <property type="match status" value="1"/>
</dbReference>
<dbReference type="GO" id="GO:0005654">
    <property type="term" value="C:nucleoplasm"/>
    <property type="evidence" value="ECO:0007669"/>
    <property type="project" value="UniProtKB-SubCell"/>
</dbReference>
<dbReference type="SUPFAM" id="SSF52113">
    <property type="entry name" value="BRCT domain"/>
    <property type="match status" value="1"/>
</dbReference>
<evidence type="ECO:0000256" key="2">
    <source>
        <dbReference type="ARBA" id="ARBA00022552"/>
    </source>
</evidence>
<evidence type="ECO:0000313" key="7">
    <source>
        <dbReference type="EMBL" id="KAK9939069.1"/>
    </source>
</evidence>
<feature type="compositionally biased region" description="Polar residues" evidence="5">
    <location>
        <begin position="518"/>
        <end position="531"/>
    </location>
</feature>
<dbReference type="GO" id="GO:0000466">
    <property type="term" value="P:maturation of 5.8S rRNA from tricistronic rRNA transcript (SSU-rRNA, 5.8S rRNA, LSU-rRNA)"/>
    <property type="evidence" value="ECO:0007669"/>
    <property type="project" value="UniProtKB-UniRule"/>
</dbReference>
<comment type="similarity">
    <text evidence="4">Belongs to the pescadillo family.</text>
</comment>
<evidence type="ECO:0000256" key="1">
    <source>
        <dbReference type="ARBA" id="ARBA00022517"/>
    </source>
</evidence>
<dbReference type="GO" id="GO:0070545">
    <property type="term" value="C:PeBoW complex"/>
    <property type="evidence" value="ECO:0007669"/>
    <property type="project" value="TreeGrafter"/>
</dbReference>
<comment type="caution">
    <text evidence="7">The sequence shown here is derived from an EMBL/GenBank/DDBJ whole genome shotgun (WGS) entry which is preliminary data.</text>
</comment>
<accession>A0AAW1XR77</accession>
<keyword evidence="2 4" id="KW-0698">rRNA processing</keyword>
<keyword evidence="1 4" id="KW-0690">Ribosome biogenesis</keyword>
<dbReference type="PROSITE" id="PS50172">
    <property type="entry name" value="BRCT"/>
    <property type="match status" value="1"/>
</dbReference>
<name>A0AAW1XR77_RUBAR</name>
<evidence type="ECO:0000256" key="5">
    <source>
        <dbReference type="SAM" id="MobiDB-lite"/>
    </source>
</evidence>
<proteinExistence type="inferred from homology"/>
<feature type="region of interest" description="Disordered" evidence="5">
    <location>
        <begin position="517"/>
        <end position="543"/>
    </location>
</feature>
<dbReference type="EMBL" id="JBEDUW010000003">
    <property type="protein sequence ID" value="KAK9939069.1"/>
    <property type="molecule type" value="Genomic_DNA"/>
</dbReference>
<dbReference type="HAMAP" id="MF_03028">
    <property type="entry name" value="Pescadillo"/>
    <property type="match status" value="1"/>
</dbReference>
<comment type="function">
    <text evidence="4">Required for maturation of ribosomal RNAs and formation of the large ribosomal subunit.</text>
</comment>
<dbReference type="Proteomes" id="UP001457282">
    <property type="component" value="Unassembled WGS sequence"/>
</dbReference>